<dbReference type="GO" id="GO:0015276">
    <property type="term" value="F:ligand-gated monoatomic ion channel activity"/>
    <property type="evidence" value="ECO:0007669"/>
    <property type="project" value="InterPro"/>
</dbReference>
<evidence type="ECO:0000256" key="10">
    <source>
        <dbReference type="ARBA" id="ARBA00022989"/>
    </source>
</evidence>
<dbReference type="PANTHER" id="PTHR42643:SF24">
    <property type="entry name" value="IONOTROPIC RECEPTOR 60A"/>
    <property type="match status" value="1"/>
</dbReference>
<accession>A0AA39H0V1</accession>
<keyword evidence="8 17" id="KW-0863">Zinc-finger</keyword>
<feature type="region of interest" description="Disordered" evidence="18">
    <location>
        <begin position="661"/>
        <end position="686"/>
    </location>
</feature>
<evidence type="ECO:0000256" key="12">
    <source>
        <dbReference type="ARBA" id="ARBA00023136"/>
    </source>
</evidence>
<dbReference type="Gene3D" id="4.10.1000.10">
    <property type="entry name" value="Zinc finger, CCCH-type"/>
    <property type="match status" value="1"/>
</dbReference>
<dbReference type="SUPFAM" id="SSF53850">
    <property type="entry name" value="Periplasmic binding protein-like II"/>
    <property type="match status" value="1"/>
</dbReference>
<keyword evidence="3" id="KW-0813">Transport</keyword>
<evidence type="ECO:0000256" key="11">
    <source>
        <dbReference type="ARBA" id="ARBA00023065"/>
    </source>
</evidence>
<dbReference type="Gene3D" id="3.40.1080.20">
    <property type="entry name" value="Acetyl-CoA hydrolase/transferase C-terminal domain"/>
    <property type="match status" value="1"/>
</dbReference>
<evidence type="ECO:0000256" key="19">
    <source>
        <dbReference type="SAM" id="Phobius"/>
    </source>
</evidence>
<dbReference type="Gene3D" id="1.10.287.70">
    <property type="match status" value="1"/>
</dbReference>
<dbReference type="EMBL" id="JAUCMV010000005">
    <property type="protein sequence ID" value="KAK0396671.1"/>
    <property type="molecule type" value="Genomic_DNA"/>
</dbReference>
<comment type="similarity">
    <text evidence="2">Belongs to the glutamate-gated ion channel (TC 1.A.10.1) family.</text>
</comment>
<keyword evidence="11" id="KW-0406">Ion transport</keyword>
<dbReference type="InterPro" id="IPR036855">
    <property type="entry name" value="Znf_CCCH_sf"/>
</dbReference>
<dbReference type="Pfam" id="PF00620">
    <property type="entry name" value="RhoGAP"/>
    <property type="match status" value="1"/>
</dbReference>
<evidence type="ECO:0000256" key="8">
    <source>
        <dbReference type="ARBA" id="ARBA00022771"/>
    </source>
</evidence>
<dbReference type="InterPro" id="IPR010982">
    <property type="entry name" value="Lambda_DNA-bd_dom_sf"/>
</dbReference>
<name>A0AA39H0V1_9BILA</name>
<dbReference type="SMART" id="SM00356">
    <property type="entry name" value="ZnF_C3H1"/>
    <property type="match status" value="2"/>
</dbReference>
<keyword evidence="12 19" id="KW-0472">Membrane</keyword>
<feature type="zinc finger region" description="C3H1-type" evidence="17">
    <location>
        <begin position="619"/>
        <end position="647"/>
    </location>
</feature>
<dbReference type="InterPro" id="IPR052192">
    <property type="entry name" value="Insect_Ionotropic_Sensory_Rcpt"/>
</dbReference>
<keyword evidence="9 17" id="KW-0862">Zinc</keyword>
<dbReference type="GO" id="GO:0007165">
    <property type="term" value="P:signal transduction"/>
    <property type="evidence" value="ECO:0007669"/>
    <property type="project" value="InterPro"/>
</dbReference>
<keyword evidence="6 17" id="KW-0479">Metal-binding</keyword>
<feature type="transmembrane region" description="Helical" evidence="19">
    <location>
        <begin position="231"/>
        <end position="251"/>
    </location>
</feature>
<evidence type="ECO:0000256" key="1">
    <source>
        <dbReference type="ARBA" id="ARBA00004651"/>
    </source>
</evidence>
<dbReference type="InterPro" id="IPR001320">
    <property type="entry name" value="Iontro_rcpt_C"/>
</dbReference>
<dbReference type="Gene3D" id="3.40.190.10">
    <property type="entry name" value="Periplasmic binding protein-like II"/>
    <property type="match status" value="1"/>
</dbReference>
<dbReference type="InterPro" id="IPR037171">
    <property type="entry name" value="NagB/RpiA_transferase-like"/>
</dbReference>
<evidence type="ECO:0000256" key="7">
    <source>
        <dbReference type="ARBA" id="ARBA00022737"/>
    </source>
</evidence>
<dbReference type="InterPro" id="IPR000571">
    <property type="entry name" value="Znf_CCCH"/>
</dbReference>
<dbReference type="InterPro" id="IPR008936">
    <property type="entry name" value="Rho_GTPase_activation_prot"/>
</dbReference>
<evidence type="ECO:0000313" key="21">
    <source>
        <dbReference type="EMBL" id="KAK0396671.1"/>
    </source>
</evidence>
<comment type="subcellular location">
    <subcellularLocation>
        <location evidence="1">Cell membrane</location>
        <topology evidence="1">Multi-pass membrane protein</topology>
    </subcellularLocation>
</comment>
<dbReference type="GO" id="GO:0080090">
    <property type="term" value="P:regulation of primary metabolic process"/>
    <property type="evidence" value="ECO:0007669"/>
    <property type="project" value="UniProtKB-ARBA"/>
</dbReference>
<keyword evidence="4" id="KW-1003">Cell membrane</keyword>
<evidence type="ECO:0000256" key="14">
    <source>
        <dbReference type="ARBA" id="ARBA00023180"/>
    </source>
</evidence>
<dbReference type="GO" id="GO:0030154">
    <property type="term" value="P:cell differentiation"/>
    <property type="evidence" value="ECO:0007669"/>
    <property type="project" value="UniProtKB-ARBA"/>
</dbReference>
<dbReference type="Pfam" id="PF10613">
    <property type="entry name" value="Lig_chan-Glu_bd"/>
    <property type="match status" value="1"/>
</dbReference>
<evidence type="ECO:0000256" key="5">
    <source>
        <dbReference type="ARBA" id="ARBA00022692"/>
    </source>
</evidence>
<keyword evidence="15" id="KW-1071">Ligand-gated ion channel</keyword>
<dbReference type="FunFam" id="4.10.1000.10:FF:000018">
    <property type="entry name" value="Zinc finger protein"/>
    <property type="match status" value="1"/>
</dbReference>
<reference evidence="21" key="1">
    <citation type="submission" date="2023-06" db="EMBL/GenBank/DDBJ databases">
        <title>Genomic analysis of the entomopathogenic nematode Steinernema hermaphroditum.</title>
        <authorList>
            <person name="Schwarz E.M."/>
            <person name="Heppert J.K."/>
            <person name="Baniya A."/>
            <person name="Schwartz H.T."/>
            <person name="Tan C.-H."/>
            <person name="Antoshechkin I."/>
            <person name="Sternberg P.W."/>
            <person name="Goodrich-Blair H."/>
            <person name="Dillman A.R."/>
        </authorList>
    </citation>
    <scope>NUCLEOTIDE SEQUENCE</scope>
    <source>
        <strain evidence="21">PS9179</strain>
        <tissue evidence="21">Whole animal</tissue>
    </source>
</reference>
<dbReference type="Pfam" id="PF00642">
    <property type="entry name" value="zf-CCCH"/>
    <property type="match status" value="2"/>
</dbReference>
<dbReference type="GO" id="GO:0043186">
    <property type="term" value="C:P granule"/>
    <property type="evidence" value="ECO:0007669"/>
    <property type="project" value="UniProtKB-ARBA"/>
</dbReference>
<protein>
    <recommendedName>
        <fullName evidence="20">C3H1-type domain-containing protein</fullName>
    </recommendedName>
</protein>
<sequence length="1357" mass="153265">MSNGTKGKIETLISLKWNTSDHKEREDLKRRLIKEQEEMNQAIPDGRRPFYLMHPVTKQARLEELMGKTLRVIVPKIEPPYVNYLNYSKAYEQEQGFGPGVVMEILRQIAVELNLTYQLSYVPDEEWGTFDNGTWSGAFGQLVSGKADIIAGAAIMQYDRSEASDLTYPFQFERTGILIRSPEQYTDNTFLIVTEPFKLEVWGLTAATIAISAVALKFITKCLHNQMETQFSLLQCIWIFFSVFVQQGIPIQPTSWSSRTLLALWWLASVTLLATFTGSLVALFAVDRSNLPFQDFNEMVQAVKNGKYKVVMDGNSQTRIEMIARSQLHVYQDLWHEMSSNNKVTYVDGIAEGIELVKQESGYALLGAMDSLKINVISNCNVVLLAEGILPTYLTIPLRLHSPYSTYFSNRIRQMVEGGFITKWINDYGAWVASQHHNKCDNTTFTKASLSQKGILNLDKAQGAFWILLSGIALSALALICEHVCIYAAKIFLRRRRRHIHSHKQNRTPSTERNRSLGGFGVRFMLKPIMHRQPPLSAQNNSQASQNGGPTTYGIPFTVWHALTDEERAEVKNSKRRGEAYKTALCNTFKMTGQCSYGVHCRFAHGEAELRLVAQSHPKYKTQLCNKFSVVGVCPYGSRCQFIHRRLDVTPRPDISRLLQTTPIGESTTTSSNAFSQSLSAGQNSPYSNNPCDSVFSVTSTDFAHRGGKWRSEVWCTGGCNDGCSDGIWYTPRSLNMGGSAIDDSKKEDHDAIAFDLMITAAELGDRSAMLFVAEGYETGNGTGENGTADWPKAIEYFEKVLGFDDPEETNTTFEHAAMSNKKLKFGKNPLVEFGDVLWVNDPAVIRQNPKVTAINSAVELDLPGQVVSDSVGTRFLSGFGGQVGFIRGIAQLWGKNMRQRAYEMVKIAHPDQPDFPVEECLRTSEGYAIDRLNLMIYKEAGQLQRKRISVTQAQVVCLLHVPELRHHLWLQNMKNKKQVDNEGKPKHKGFRGVVRTIAKKSIAIFRNLKEPMVPRAFSSKLTNMTAPEGLELFFTTMAAQPQVYRQTLAVMMVHLRQIIAQEGSNSMCADALSVLQELGDEFKVRTKFFAKLLNSPDIEWQKLLEKHSSNLAEATPSVYNQTLRKSKICITIACHSLFDKVMEQARQAKESTQKDLATGVNEKPQVVTEYENNGEISGNSKREKDSLRKKARKFSVVKGKLYYVVNGKQREVIKHSDVEKTIEEAHIALSHHGRNAVVSPFELATGCKMIWPQDLDPKWAKEEDVELTEGEIDNFESIQEEVAMERLEKLTEIIEVRRMARENILAEQKKYKSRYNKMHNPQWFEVGEKVTMQNDRKRGRKGDVLACNRTYGDHIS</sequence>
<dbReference type="SMART" id="SM00918">
    <property type="entry name" value="Lig_chan-Glu_bd"/>
    <property type="match status" value="1"/>
</dbReference>
<proteinExistence type="inferred from homology"/>
<dbReference type="Pfam" id="PF00060">
    <property type="entry name" value="Lig_chan"/>
    <property type="match status" value="1"/>
</dbReference>
<feature type="domain" description="C3H1-type" evidence="20">
    <location>
        <begin position="619"/>
        <end position="647"/>
    </location>
</feature>
<dbReference type="Gene3D" id="6.10.250.3220">
    <property type="match status" value="1"/>
</dbReference>
<dbReference type="InterPro" id="IPR026888">
    <property type="entry name" value="AcetylCoA_hyd_C"/>
</dbReference>
<keyword evidence="13" id="KW-0675">Receptor</keyword>
<feature type="transmembrane region" description="Helical" evidence="19">
    <location>
        <begin position="201"/>
        <end position="219"/>
    </location>
</feature>
<evidence type="ECO:0000256" key="9">
    <source>
        <dbReference type="ARBA" id="ARBA00022833"/>
    </source>
</evidence>
<evidence type="ECO:0000256" key="16">
    <source>
        <dbReference type="ARBA" id="ARBA00023303"/>
    </source>
</evidence>
<dbReference type="SUPFAM" id="SSF100950">
    <property type="entry name" value="NagB/RpiA/CoA transferase-like"/>
    <property type="match status" value="1"/>
</dbReference>
<dbReference type="GO" id="GO:0008270">
    <property type="term" value="F:zinc ion binding"/>
    <property type="evidence" value="ECO:0007669"/>
    <property type="project" value="UniProtKB-KW"/>
</dbReference>
<dbReference type="InterPro" id="IPR038460">
    <property type="entry name" value="AcetylCoA_hyd_C_sf"/>
</dbReference>
<dbReference type="GO" id="GO:0010468">
    <property type="term" value="P:regulation of gene expression"/>
    <property type="evidence" value="ECO:0007669"/>
    <property type="project" value="UniProtKB-ARBA"/>
</dbReference>
<dbReference type="Proteomes" id="UP001175271">
    <property type="component" value="Unassembled WGS sequence"/>
</dbReference>
<evidence type="ECO:0000256" key="6">
    <source>
        <dbReference type="ARBA" id="ARBA00022723"/>
    </source>
</evidence>
<feature type="zinc finger region" description="C3H1-type" evidence="17">
    <location>
        <begin position="580"/>
        <end position="608"/>
    </location>
</feature>
<keyword evidence="16" id="KW-0407">Ion channel</keyword>
<dbReference type="InterPro" id="IPR019594">
    <property type="entry name" value="Glu/Gly-bd"/>
</dbReference>
<dbReference type="GO" id="GO:0003677">
    <property type="term" value="F:DNA binding"/>
    <property type="evidence" value="ECO:0007669"/>
    <property type="project" value="InterPro"/>
</dbReference>
<evidence type="ECO:0000256" key="2">
    <source>
        <dbReference type="ARBA" id="ARBA00008685"/>
    </source>
</evidence>
<keyword evidence="7" id="KW-0677">Repeat</keyword>
<evidence type="ECO:0000313" key="22">
    <source>
        <dbReference type="Proteomes" id="UP001175271"/>
    </source>
</evidence>
<evidence type="ECO:0000259" key="20">
    <source>
        <dbReference type="PROSITE" id="PS50103"/>
    </source>
</evidence>
<feature type="domain" description="C3H1-type" evidence="20">
    <location>
        <begin position="580"/>
        <end position="608"/>
    </location>
</feature>
<gene>
    <name evidence="21" type="ORF">QR680_001807</name>
</gene>
<dbReference type="Gene3D" id="1.10.260.40">
    <property type="entry name" value="lambda repressor-like DNA-binding domains"/>
    <property type="match status" value="1"/>
</dbReference>
<dbReference type="PROSITE" id="PS50103">
    <property type="entry name" value="ZF_C3H1"/>
    <property type="match status" value="2"/>
</dbReference>
<evidence type="ECO:0000256" key="3">
    <source>
        <dbReference type="ARBA" id="ARBA00022448"/>
    </source>
</evidence>
<dbReference type="Pfam" id="PF13336">
    <property type="entry name" value="AcetylCoA_hyd_C"/>
    <property type="match status" value="1"/>
</dbReference>
<evidence type="ECO:0000256" key="13">
    <source>
        <dbReference type="ARBA" id="ARBA00023170"/>
    </source>
</evidence>
<dbReference type="GO" id="GO:0050906">
    <property type="term" value="P:detection of stimulus involved in sensory perception"/>
    <property type="evidence" value="ECO:0007669"/>
    <property type="project" value="UniProtKB-ARBA"/>
</dbReference>
<evidence type="ECO:0000256" key="4">
    <source>
        <dbReference type="ARBA" id="ARBA00022475"/>
    </source>
</evidence>
<keyword evidence="22" id="KW-1185">Reference proteome</keyword>
<dbReference type="Gene3D" id="1.10.555.10">
    <property type="entry name" value="Rho GTPase activation protein"/>
    <property type="match status" value="1"/>
</dbReference>
<dbReference type="InterPro" id="IPR000198">
    <property type="entry name" value="RhoGAP_dom"/>
</dbReference>
<keyword evidence="14" id="KW-0325">Glycoprotein</keyword>
<feature type="transmembrane region" description="Helical" evidence="19">
    <location>
        <begin position="263"/>
        <end position="286"/>
    </location>
</feature>
<keyword evidence="5 19" id="KW-0812">Transmembrane</keyword>
<dbReference type="PANTHER" id="PTHR42643">
    <property type="entry name" value="IONOTROPIC RECEPTOR 20A-RELATED"/>
    <property type="match status" value="1"/>
</dbReference>
<dbReference type="FunFam" id="4.10.1000.10:FF:000001">
    <property type="entry name" value="zinc finger CCCH domain-containing protein 15-like"/>
    <property type="match status" value="1"/>
</dbReference>
<feature type="transmembrane region" description="Helical" evidence="19">
    <location>
        <begin position="463"/>
        <end position="489"/>
    </location>
</feature>
<dbReference type="SUPFAM" id="SSF90229">
    <property type="entry name" value="CCCH zinc finger"/>
    <property type="match status" value="2"/>
</dbReference>
<dbReference type="GO" id="GO:0005886">
    <property type="term" value="C:plasma membrane"/>
    <property type="evidence" value="ECO:0007669"/>
    <property type="project" value="UniProtKB-SubCell"/>
</dbReference>
<organism evidence="21 22">
    <name type="scientific">Steinernema hermaphroditum</name>
    <dbReference type="NCBI Taxonomy" id="289476"/>
    <lineage>
        <taxon>Eukaryota</taxon>
        <taxon>Metazoa</taxon>
        <taxon>Ecdysozoa</taxon>
        <taxon>Nematoda</taxon>
        <taxon>Chromadorea</taxon>
        <taxon>Rhabditida</taxon>
        <taxon>Tylenchina</taxon>
        <taxon>Panagrolaimomorpha</taxon>
        <taxon>Strongyloidoidea</taxon>
        <taxon>Steinernematidae</taxon>
        <taxon>Steinernema</taxon>
    </lineage>
</organism>
<comment type="caution">
    <text evidence="21">The sequence shown here is derived from an EMBL/GenBank/DDBJ whole genome shotgun (WGS) entry which is preliminary data.</text>
</comment>
<keyword evidence="10 19" id="KW-1133">Transmembrane helix</keyword>
<evidence type="ECO:0000256" key="18">
    <source>
        <dbReference type="SAM" id="MobiDB-lite"/>
    </source>
</evidence>
<evidence type="ECO:0000256" key="17">
    <source>
        <dbReference type="PROSITE-ProRule" id="PRU00723"/>
    </source>
</evidence>
<dbReference type="GO" id="GO:0005634">
    <property type="term" value="C:nucleus"/>
    <property type="evidence" value="ECO:0007669"/>
    <property type="project" value="UniProtKB-ARBA"/>
</dbReference>
<evidence type="ECO:0000256" key="15">
    <source>
        <dbReference type="ARBA" id="ARBA00023286"/>
    </source>
</evidence>